<comment type="similarity">
    <text evidence="1">Belongs to the anti-sigma-factor antagonist family.</text>
</comment>
<keyword evidence="4" id="KW-1185">Reference proteome</keyword>
<feature type="domain" description="STAS" evidence="2">
    <location>
        <begin position="1"/>
        <end position="99"/>
    </location>
</feature>
<protein>
    <submittedName>
        <fullName evidence="3">Anti-sigma factor antagonist BtrV</fullName>
    </submittedName>
</protein>
<dbReference type="Proteomes" id="UP001174909">
    <property type="component" value="Unassembled WGS sequence"/>
</dbReference>
<proteinExistence type="inferred from homology"/>
<dbReference type="InterPro" id="IPR003658">
    <property type="entry name" value="Anti-sigma_ant"/>
</dbReference>
<dbReference type="NCBIfam" id="TIGR00377">
    <property type="entry name" value="ant_ant_sig"/>
    <property type="match status" value="1"/>
</dbReference>
<comment type="caution">
    <text evidence="3">The sequence shown here is derived from an EMBL/GenBank/DDBJ whole genome shotgun (WGS) entry which is preliminary data.</text>
</comment>
<dbReference type="Pfam" id="PF01740">
    <property type="entry name" value="STAS"/>
    <property type="match status" value="1"/>
</dbReference>
<dbReference type="PROSITE" id="PS50801">
    <property type="entry name" value="STAS"/>
    <property type="match status" value="1"/>
</dbReference>
<dbReference type="PANTHER" id="PTHR33495">
    <property type="entry name" value="ANTI-SIGMA FACTOR ANTAGONIST TM_1081-RELATED-RELATED"/>
    <property type="match status" value="1"/>
</dbReference>
<sequence length="101" mass="11088">MIVAVDGRIDGSNSQEFQDGFEKTVGDDERAVVLDMGKLTYISSSGLRATLLLARRLQRQQAKFAICSLSPSIKEVFEISGFDRIIQVHASREEAIQAVSA</sequence>
<evidence type="ECO:0000256" key="1">
    <source>
        <dbReference type="ARBA" id="ARBA00009013"/>
    </source>
</evidence>
<dbReference type="GO" id="GO:0043856">
    <property type="term" value="F:anti-sigma factor antagonist activity"/>
    <property type="evidence" value="ECO:0007669"/>
    <property type="project" value="InterPro"/>
</dbReference>
<evidence type="ECO:0000259" key="2">
    <source>
        <dbReference type="PROSITE" id="PS50801"/>
    </source>
</evidence>
<dbReference type="InterPro" id="IPR002645">
    <property type="entry name" value="STAS_dom"/>
</dbReference>
<dbReference type="AlphaFoldDB" id="A0AA35RYD9"/>
<dbReference type="SUPFAM" id="SSF52091">
    <property type="entry name" value="SpoIIaa-like"/>
    <property type="match status" value="1"/>
</dbReference>
<dbReference type="CDD" id="cd07043">
    <property type="entry name" value="STAS_anti-anti-sigma_factors"/>
    <property type="match status" value="1"/>
</dbReference>
<evidence type="ECO:0000313" key="4">
    <source>
        <dbReference type="Proteomes" id="UP001174909"/>
    </source>
</evidence>
<accession>A0AA35RYD9</accession>
<dbReference type="Gene3D" id="3.30.750.24">
    <property type="entry name" value="STAS domain"/>
    <property type="match status" value="1"/>
</dbReference>
<organism evidence="3 4">
    <name type="scientific">Geodia barretti</name>
    <name type="common">Barrett's horny sponge</name>
    <dbReference type="NCBI Taxonomy" id="519541"/>
    <lineage>
        <taxon>Eukaryota</taxon>
        <taxon>Metazoa</taxon>
        <taxon>Porifera</taxon>
        <taxon>Demospongiae</taxon>
        <taxon>Heteroscleromorpha</taxon>
        <taxon>Tetractinellida</taxon>
        <taxon>Astrophorina</taxon>
        <taxon>Geodiidae</taxon>
        <taxon>Geodia</taxon>
    </lineage>
</organism>
<gene>
    <name evidence="3" type="ORF">GBAR_LOCUS11687</name>
</gene>
<dbReference type="EMBL" id="CASHTH010001754">
    <property type="protein sequence ID" value="CAI8019432.1"/>
    <property type="molecule type" value="Genomic_DNA"/>
</dbReference>
<name>A0AA35RYD9_GEOBA</name>
<dbReference type="InterPro" id="IPR036513">
    <property type="entry name" value="STAS_dom_sf"/>
</dbReference>
<reference evidence="3" key="1">
    <citation type="submission" date="2023-03" db="EMBL/GenBank/DDBJ databases">
        <authorList>
            <person name="Steffen K."/>
            <person name="Cardenas P."/>
        </authorList>
    </citation>
    <scope>NUCLEOTIDE SEQUENCE</scope>
</reference>
<evidence type="ECO:0000313" key="3">
    <source>
        <dbReference type="EMBL" id="CAI8019432.1"/>
    </source>
</evidence>